<dbReference type="GO" id="GO:0015074">
    <property type="term" value="P:DNA integration"/>
    <property type="evidence" value="ECO:0007669"/>
    <property type="project" value="InterPro"/>
</dbReference>
<dbReference type="GO" id="GO:0005634">
    <property type="term" value="C:nucleus"/>
    <property type="evidence" value="ECO:0007669"/>
    <property type="project" value="UniProtKB-ARBA"/>
</dbReference>
<dbReference type="EMBL" id="AVOT02077451">
    <property type="protein sequence ID" value="MBW0565442.1"/>
    <property type="molecule type" value="Genomic_DNA"/>
</dbReference>
<dbReference type="InterPro" id="IPR050951">
    <property type="entry name" value="Retrovirus_Pol_polyprotein"/>
</dbReference>
<comment type="caution">
    <text evidence="4">The sequence shown here is derived from an EMBL/GenBank/DDBJ whole genome shotgun (WGS) entry which is preliminary data.</text>
</comment>
<proteinExistence type="predicted"/>
<dbReference type="SUPFAM" id="SSF53098">
    <property type="entry name" value="Ribonuclease H-like"/>
    <property type="match status" value="1"/>
</dbReference>
<dbReference type="Pfam" id="PF00078">
    <property type="entry name" value="RVT_1"/>
    <property type="match status" value="1"/>
</dbReference>
<dbReference type="GO" id="GO:0003723">
    <property type="term" value="F:RNA binding"/>
    <property type="evidence" value="ECO:0007669"/>
    <property type="project" value="UniProtKB-KW"/>
</dbReference>
<evidence type="ECO:0000259" key="3">
    <source>
        <dbReference type="PROSITE" id="PS50994"/>
    </source>
</evidence>
<dbReference type="InterPro" id="IPR012337">
    <property type="entry name" value="RNaseH-like_sf"/>
</dbReference>
<dbReference type="Pfam" id="PF00665">
    <property type="entry name" value="rve"/>
    <property type="match status" value="1"/>
</dbReference>
<evidence type="ECO:0000256" key="2">
    <source>
        <dbReference type="ARBA" id="ARBA00023268"/>
    </source>
</evidence>
<sequence length="542" mass="61765">MMKVVPSAYHQYLDVISQVKAEKRLPHCTCDYHIELWGSLPPVGVIYSLSNQESDNLRAYILGNVEKGFLWQRSSFAGAPVLFVKKKHGGLLLCVDYHKLNAVTRKNKYPFPPMNQLLTVFNGPSIFSNIYLHGAYNLLIIKKDDENLTCFRTKYGIYEYFVMLFGLTNSPASFQNLVNDVFNDLLDSYVLVYLDDIMVFCESEEENVTHVSTVLSRIRANNPFAKASKCLFHVSSVENLKDVQPFLGFANFYHHFIKNSSKKISSLTSFLKKDAYFPLNEEALRQFHQLKEAFTTSQILSHFNPSLPTILESNASDYALGAVLSQVTDSGKHPIAFNSFKPLPAELNYEIHDKEPLDSHLPSSPPGLVSLLIPFFNHLPPWPREDSQACQAEFSLVWNDRIYQGLCLILSTVFKKQKYSSQEVWTPQTSSNSKWSLDFITQLPLSNSFDSILVIVDRFSKMAVFIPKMSAITSMDLAHLLIKNIFSKNFLLSRIVSDRGSLFVSSFWTNLCQKLKISRDLSTSYHPETDGRTERVNLILEH</sequence>
<organism evidence="4 5">
    <name type="scientific">Austropuccinia psidii MF-1</name>
    <dbReference type="NCBI Taxonomy" id="1389203"/>
    <lineage>
        <taxon>Eukaryota</taxon>
        <taxon>Fungi</taxon>
        <taxon>Dikarya</taxon>
        <taxon>Basidiomycota</taxon>
        <taxon>Pucciniomycotina</taxon>
        <taxon>Pucciniomycetes</taxon>
        <taxon>Pucciniales</taxon>
        <taxon>Sphaerophragmiaceae</taxon>
        <taxon>Austropuccinia</taxon>
    </lineage>
</organism>
<reference evidence="4" key="1">
    <citation type="submission" date="2021-03" db="EMBL/GenBank/DDBJ databases">
        <title>Draft genome sequence of rust myrtle Austropuccinia psidii MF-1, a brazilian biotype.</title>
        <authorList>
            <person name="Quecine M.C."/>
            <person name="Pachon D.M.R."/>
            <person name="Bonatelli M.L."/>
            <person name="Correr F.H."/>
            <person name="Franceschini L.M."/>
            <person name="Leite T.F."/>
            <person name="Margarido G.R.A."/>
            <person name="Almeida C.A."/>
            <person name="Ferrarezi J.A."/>
            <person name="Labate C.A."/>
        </authorList>
    </citation>
    <scope>NUCLEOTIDE SEQUENCE</scope>
    <source>
        <strain evidence="4">MF-1</strain>
    </source>
</reference>
<dbReference type="AlphaFoldDB" id="A0A9Q3JPI0"/>
<protein>
    <recommendedName>
        <fullName evidence="3">Integrase catalytic domain-containing protein</fullName>
    </recommendedName>
</protein>
<evidence type="ECO:0000256" key="1">
    <source>
        <dbReference type="ARBA" id="ARBA00022884"/>
    </source>
</evidence>
<dbReference type="PROSITE" id="PS50994">
    <property type="entry name" value="INTEGRASE"/>
    <property type="match status" value="1"/>
</dbReference>
<dbReference type="InterPro" id="IPR043502">
    <property type="entry name" value="DNA/RNA_pol_sf"/>
</dbReference>
<feature type="domain" description="Integrase catalytic" evidence="3">
    <location>
        <begin position="423"/>
        <end position="542"/>
    </location>
</feature>
<evidence type="ECO:0000313" key="4">
    <source>
        <dbReference type="EMBL" id="MBW0565442.1"/>
    </source>
</evidence>
<dbReference type="SUPFAM" id="SSF56672">
    <property type="entry name" value="DNA/RNA polymerases"/>
    <property type="match status" value="1"/>
</dbReference>
<dbReference type="Pfam" id="PF17919">
    <property type="entry name" value="RT_RNaseH_2"/>
    <property type="match status" value="1"/>
</dbReference>
<gene>
    <name evidence="4" type="ORF">O181_105157</name>
</gene>
<dbReference type="Proteomes" id="UP000765509">
    <property type="component" value="Unassembled WGS sequence"/>
</dbReference>
<evidence type="ECO:0000313" key="5">
    <source>
        <dbReference type="Proteomes" id="UP000765509"/>
    </source>
</evidence>
<dbReference type="InterPro" id="IPR000477">
    <property type="entry name" value="RT_dom"/>
</dbReference>
<dbReference type="Gene3D" id="3.30.420.10">
    <property type="entry name" value="Ribonuclease H-like superfamily/Ribonuclease H"/>
    <property type="match status" value="1"/>
</dbReference>
<keyword evidence="1" id="KW-0694">RNA-binding</keyword>
<dbReference type="InterPro" id="IPR036397">
    <property type="entry name" value="RNaseH_sf"/>
</dbReference>
<dbReference type="Gene3D" id="3.10.10.10">
    <property type="entry name" value="HIV Type 1 Reverse Transcriptase, subunit A, domain 1"/>
    <property type="match status" value="1"/>
</dbReference>
<dbReference type="PANTHER" id="PTHR37984:SF5">
    <property type="entry name" value="PROTEIN NYNRIN-LIKE"/>
    <property type="match status" value="1"/>
</dbReference>
<dbReference type="Gene3D" id="3.30.70.270">
    <property type="match status" value="1"/>
</dbReference>
<dbReference type="GO" id="GO:0003824">
    <property type="term" value="F:catalytic activity"/>
    <property type="evidence" value="ECO:0007669"/>
    <property type="project" value="UniProtKB-KW"/>
</dbReference>
<dbReference type="InterPro" id="IPR001584">
    <property type="entry name" value="Integrase_cat-core"/>
</dbReference>
<dbReference type="InterPro" id="IPR041577">
    <property type="entry name" value="RT_RNaseH_2"/>
</dbReference>
<keyword evidence="2" id="KW-0511">Multifunctional enzyme</keyword>
<dbReference type="InterPro" id="IPR043128">
    <property type="entry name" value="Rev_trsase/Diguanyl_cyclase"/>
</dbReference>
<dbReference type="PANTHER" id="PTHR37984">
    <property type="entry name" value="PROTEIN CBG26694"/>
    <property type="match status" value="1"/>
</dbReference>
<dbReference type="CDD" id="cd01647">
    <property type="entry name" value="RT_LTR"/>
    <property type="match status" value="1"/>
</dbReference>
<keyword evidence="5" id="KW-1185">Reference proteome</keyword>
<accession>A0A9Q3JPI0</accession>
<name>A0A9Q3JPI0_9BASI</name>